<feature type="region of interest" description="Disordered" evidence="10">
    <location>
        <begin position="215"/>
        <end position="234"/>
    </location>
</feature>
<feature type="compositionally biased region" description="Polar residues" evidence="10">
    <location>
        <begin position="402"/>
        <end position="416"/>
    </location>
</feature>
<dbReference type="InterPro" id="IPR000330">
    <property type="entry name" value="SNF2_N"/>
</dbReference>
<dbReference type="CDD" id="cd18008">
    <property type="entry name" value="DEXDc_SHPRH-like"/>
    <property type="match status" value="1"/>
</dbReference>
<dbReference type="GO" id="GO:0008094">
    <property type="term" value="F:ATP-dependent activity, acting on DNA"/>
    <property type="evidence" value="ECO:0007669"/>
    <property type="project" value="TreeGrafter"/>
</dbReference>
<feature type="compositionally biased region" description="Polar residues" evidence="10">
    <location>
        <begin position="150"/>
        <end position="162"/>
    </location>
</feature>
<evidence type="ECO:0000256" key="2">
    <source>
        <dbReference type="ARBA" id="ARBA00022723"/>
    </source>
</evidence>
<keyword evidence="5" id="KW-0378">Hydrolase</keyword>
<dbReference type="SMART" id="SM00184">
    <property type="entry name" value="RING"/>
    <property type="match status" value="1"/>
</dbReference>
<feature type="domain" description="Helicase C-terminal" evidence="13">
    <location>
        <begin position="1170"/>
        <end position="1327"/>
    </location>
</feature>
<evidence type="ECO:0000256" key="8">
    <source>
        <dbReference type="ARBA" id="ARBA00022840"/>
    </source>
</evidence>
<evidence type="ECO:0000259" key="13">
    <source>
        <dbReference type="PROSITE" id="PS51194"/>
    </source>
</evidence>
<feature type="compositionally biased region" description="Basic residues" evidence="10">
    <location>
        <begin position="1041"/>
        <end position="1063"/>
    </location>
</feature>
<dbReference type="Proteomes" id="UP000467700">
    <property type="component" value="Unassembled WGS sequence"/>
</dbReference>
<evidence type="ECO:0000256" key="7">
    <source>
        <dbReference type="ARBA" id="ARBA00022833"/>
    </source>
</evidence>
<dbReference type="GO" id="GO:0016787">
    <property type="term" value="F:hydrolase activity"/>
    <property type="evidence" value="ECO:0007669"/>
    <property type="project" value="UniProtKB-KW"/>
</dbReference>
<feature type="domain" description="Helicase ATP-binding" evidence="12">
    <location>
        <begin position="558"/>
        <end position="762"/>
    </location>
</feature>
<dbReference type="Pfam" id="PF00271">
    <property type="entry name" value="Helicase_C"/>
    <property type="match status" value="1"/>
</dbReference>
<dbReference type="Pfam" id="PF13923">
    <property type="entry name" value="zf-C3HC4_2"/>
    <property type="match status" value="1"/>
</dbReference>
<dbReference type="OrthoDB" id="423559at2759"/>
<dbReference type="GO" id="GO:0005634">
    <property type="term" value="C:nucleus"/>
    <property type="evidence" value="ECO:0007669"/>
    <property type="project" value="TreeGrafter"/>
</dbReference>
<dbReference type="SMART" id="SM00487">
    <property type="entry name" value="DEXDc"/>
    <property type="match status" value="1"/>
</dbReference>
<dbReference type="SUPFAM" id="SSF57850">
    <property type="entry name" value="RING/U-box"/>
    <property type="match status" value="1"/>
</dbReference>
<evidence type="ECO:0000256" key="10">
    <source>
        <dbReference type="SAM" id="MobiDB-lite"/>
    </source>
</evidence>
<proteinExistence type="inferred from homology"/>
<evidence type="ECO:0000256" key="6">
    <source>
        <dbReference type="ARBA" id="ARBA00022806"/>
    </source>
</evidence>
<feature type="region of interest" description="Disordered" evidence="10">
    <location>
        <begin position="402"/>
        <end position="449"/>
    </location>
</feature>
<keyword evidence="6" id="KW-0347">Helicase</keyword>
<evidence type="ECO:0000313" key="15">
    <source>
        <dbReference type="Proteomes" id="UP000467700"/>
    </source>
</evidence>
<dbReference type="InterPro" id="IPR013083">
    <property type="entry name" value="Znf_RING/FYVE/PHD"/>
</dbReference>
<evidence type="ECO:0000259" key="11">
    <source>
        <dbReference type="PROSITE" id="PS50089"/>
    </source>
</evidence>
<dbReference type="GO" id="GO:0005524">
    <property type="term" value="F:ATP binding"/>
    <property type="evidence" value="ECO:0007669"/>
    <property type="project" value="UniProtKB-KW"/>
</dbReference>
<dbReference type="Gene3D" id="3.40.50.10810">
    <property type="entry name" value="Tandem AAA-ATPase domain"/>
    <property type="match status" value="1"/>
</dbReference>
<dbReference type="GO" id="GO:0008270">
    <property type="term" value="F:zinc ion binding"/>
    <property type="evidence" value="ECO:0007669"/>
    <property type="project" value="UniProtKB-KW"/>
</dbReference>
<dbReference type="Gene3D" id="3.30.40.10">
    <property type="entry name" value="Zinc/RING finger domain, C3HC4 (zinc finger)"/>
    <property type="match status" value="1"/>
</dbReference>
<comment type="caution">
    <text evidence="14">The sequence shown here is derived from an EMBL/GenBank/DDBJ whole genome shotgun (WGS) entry which is preliminary data.</text>
</comment>
<dbReference type="Pfam" id="PF00176">
    <property type="entry name" value="SNF2-rel_dom"/>
    <property type="match status" value="1"/>
</dbReference>
<dbReference type="PROSITE" id="PS50089">
    <property type="entry name" value="ZF_RING_2"/>
    <property type="match status" value="1"/>
</dbReference>
<dbReference type="GO" id="GO:0005737">
    <property type="term" value="C:cytoplasm"/>
    <property type="evidence" value="ECO:0007669"/>
    <property type="project" value="TreeGrafter"/>
</dbReference>
<reference evidence="14 15" key="1">
    <citation type="submission" date="2020-01" db="EMBL/GenBank/DDBJ databases">
        <authorList>
            <person name="Gupta K D."/>
        </authorList>
    </citation>
    <scope>NUCLEOTIDE SEQUENCE [LARGE SCALE GENOMIC DNA]</scope>
</reference>
<sequence>MPEISPNALAALAKKHLSLPASTPDERVPRFYFDELRRHLALWPDEDNFRVTLQPKVGLGSVTCLKDGCNEIIPLIRRVRAVDGGKTDGLGSLSAYRNHLSKHIALSRQTRAKAGPNAPASNERAPPTTKMNIKSESPASPQPASTSASTFPRSTSLSQRENTAARVKSEPTESVIPRKRLSDIAFAGQPSADDPCGLVALHTGKKAKSDLVSKQPFTQVTNSPRPLPSSSKDPEMYPSYYIDEPTLQLDDIRLALAGQESMLALLSRKPQKTTMDYQAIASYEQEIQRLLNMEQQYDIMMPIASSSMTPYAQPQPNIKAEPAPTILQPQPRVTHTRPAAAQPFPMLMDIDRKPIVKREAPVISTFANPAMAAGPTTSNPYFGFDDIKPVFTDKRVVPDPITQPTKPIAQFNNPIASSSKATPPLPPPSVSNVNADFSNDNSDYDSDDDSYEYENLPNVDHLAAKMNFKVPPPLSSDAYDRNGDYHGRDPDLFVGPQASHDDLEKFLVQAGNAEMFDGNESVDKATKLLGLKGLQDLIPGMEVTLMAHQAIGVAWMVQKEQSDLKGGCLADEMGLGKTVQMIATILKNKPKDPKCKTTLIVAPLALLDQWKLEIETKTNCGLSCYIYHGNNKTRRKAEILKHDIVLTTYNTMSREWPDYENEMKKKAKAKKKGDGFIASDDDLDMHDHTYRNKKRKEQAGLLFQVEFYRIITDEAQYIKNRRTRASRAITDLQATYRWCLTGTPIVNSLADAFAYLRFLRMRPWYDWTKFQSEIGRLEKKRPDVAVTRLQTVMNTFLLRRKKDSKLDGKPLIELPEKDIRLAKLEFSQEERAIYNMLETRSQNTFNRYLRAGTVLKNYHQVLVLLLRLRQVCSHPSLIQEGGQAFVAPGEAGEESVHAEPATELTRACSSVGPDFVKRMKEKFKQEALDRLEAEKLSADATIEEEECAICHDNLTDAVITACAHTFCRECIELYLKTTQPNAEAADGANKKDHDCPCCRGPINSKKIFSRAAFEPTDEDLNPKAAYDSDIEMMDANDVPLRKGKGKGKGKGKATARRPRKAASGRRTYIESHDEGNDVNASGSDEGYQDDEDDDMSDFIVQSDEDEEQKDAYRATKKRLGKKRATVILDSDDETPEEKEVLLGVNPKGPTTPEQIALMPKFLPSTKMKYMMDQLGALVKVRPDEKTLIVSQWTGCLSLVSDYLTEKNIPHVKYQGDMDRTKRDQAVKVFMAREKARVMLMSLKCGGVGLNLTRANNVISLDLGWSQAVEAQAFDRVHRLGQQRKVVVQRVVIQDTVEDRILEMQERKQTLADGSLGEGSAKKLGRLSVKELANLFGLDRFGRRQN</sequence>
<dbReference type="PANTHER" id="PTHR45626:SF16">
    <property type="entry name" value="ATP-DEPENDENT HELICASE ULS1"/>
    <property type="match status" value="1"/>
</dbReference>
<evidence type="ECO:0000256" key="5">
    <source>
        <dbReference type="ARBA" id="ARBA00022801"/>
    </source>
</evidence>
<dbReference type="PROSITE" id="PS51192">
    <property type="entry name" value="HELICASE_ATP_BIND_1"/>
    <property type="match status" value="1"/>
</dbReference>
<dbReference type="PANTHER" id="PTHR45626">
    <property type="entry name" value="TRANSCRIPTION TERMINATION FACTOR 2-RELATED"/>
    <property type="match status" value="1"/>
</dbReference>
<dbReference type="Gene3D" id="3.40.50.300">
    <property type="entry name" value="P-loop containing nucleotide triphosphate hydrolases"/>
    <property type="match status" value="1"/>
</dbReference>
<dbReference type="GO" id="GO:0004386">
    <property type="term" value="F:helicase activity"/>
    <property type="evidence" value="ECO:0007669"/>
    <property type="project" value="UniProtKB-KW"/>
</dbReference>
<accession>A0A8S0XQR4</accession>
<dbReference type="InterPro" id="IPR001650">
    <property type="entry name" value="Helicase_C-like"/>
</dbReference>
<dbReference type="InterPro" id="IPR038718">
    <property type="entry name" value="SNF2-like_sf"/>
</dbReference>
<feature type="domain" description="RING-type" evidence="11">
    <location>
        <begin position="947"/>
        <end position="999"/>
    </location>
</feature>
<evidence type="ECO:0000256" key="3">
    <source>
        <dbReference type="ARBA" id="ARBA00022741"/>
    </source>
</evidence>
<keyword evidence="15" id="KW-1185">Reference proteome</keyword>
<dbReference type="InterPro" id="IPR017907">
    <property type="entry name" value="Znf_RING_CS"/>
</dbReference>
<name>A0A8S0XQR4_CYCAE</name>
<evidence type="ECO:0000313" key="14">
    <source>
        <dbReference type="EMBL" id="CAA7263247.1"/>
    </source>
</evidence>
<feature type="region of interest" description="Disordered" evidence="10">
    <location>
        <begin position="1035"/>
        <end position="1094"/>
    </location>
</feature>
<dbReference type="InterPro" id="IPR027417">
    <property type="entry name" value="P-loop_NTPase"/>
</dbReference>
<dbReference type="EMBL" id="CACVBS010000038">
    <property type="protein sequence ID" value="CAA7263247.1"/>
    <property type="molecule type" value="Genomic_DNA"/>
</dbReference>
<dbReference type="InterPro" id="IPR049730">
    <property type="entry name" value="SNF2/RAD54-like_C"/>
</dbReference>
<feature type="compositionally biased region" description="Polar residues" evidence="10">
    <location>
        <begin position="215"/>
        <end position="231"/>
    </location>
</feature>
<dbReference type="SUPFAM" id="SSF52540">
    <property type="entry name" value="P-loop containing nucleoside triphosphate hydrolases"/>
    <property type="match status" value="2"/>
</dbReference>
<dbReference type="SMART" id="SM00490">
    <property type="entry name" value="HELICc"/>
    <property type="match status" value="1"/>
</dbReference>
<keyword evidence="2" id="KW-0479">Metal-binding</keyword>
<dbReference type="PROSITE" id="PS51194">
    <property type="entry name" value="HELICASE_CTER"/>
    <property type="match status" value="1"/>
</dbReference>
<keyword evidence="8" id="KW-0067">ATP-binding</keyword>
<dbReference type="InterPro" id="IPR050628">
    <property type="entry name" value="SNF2_RAD54_helicase_TF"/>
</dbReference>
<feature type="compositionally biased region" description="Low complexity" evidence="10">
    <location>
        <begin position="135"/>
        <end position="149"/>
    </location>
</feature>
<dbReference type="PROSITE" id="PS00518">
    <property type="entry name" value="ZF_RING_1"/>
    <property type="match status" value="1"/>
</dbReference>
<protein>
    <submittedName>
        <fullName evidence="14">Uncharacterized protein</fullName>
    </submittedName>
</protein>
<keyword evidence="7" id="KW-0862">Zinc</keyword>
<dbReference type="InterPro" id="IPR014001">
    <property type="entry name" value="Helicase_ATP-bd"/>
</dbReference>
<evidence type="ECO:0000256" key="1">
    <source>
        <dbReference type="ARBA" id="ARBA00007025"/>
    </source>
</evidence>
<dbReference type="InterPro" id="IPR001841">
    <property type="entry name" value="Znf_RING"/>
</dbReference>
<comment type="similarity">
    <text evidence="1">Belongs to the SNF2/RAD54 helicase family.</text>
</comment>
<organism evidence="14 15">
    <name type="scientific">Cyclocybe aegerita</name>
    <name type="common">Black poplar mushroom</name>
    <name type="synonym">Agrocybe aegerita</name>
    <dbReference type="NCBI Taxonomy" id="1973307"/>
    <lineage>
        <taxon>Eukaryota</taxon>
        <taxon>Fungi</taxon>
        <taxon>Dikarya</taxon>
        <taxon>Basidiomycota</taxon>
        <taxon>Agaricomycotina</taxon>
        <taxon>Agaricomycetes</taxon>
        <taxon>Agaricomycetidae</taxon>
        <taxon>Agaricales</taxon>
        <taxon>Agaricineae</taxon>
        <taxon>Bolbitiaceae</taxon>
        <taxon>Cyclocybe</taxon>
    </lineage>
</organism>
<dbReference type="GO" id="GO:0000724">
    <property type="term" value="P:double-strand break repair via homologous recombination"/>
    <property type="evidence" value="ECO:0007669"/>
    <property type="project" value="TreeGrafter"/>
</dbReference>
<keyword evidence="4 9" id="KW-0863">Zinc-finger</keyword>
<evidence type="ECO:0000256" key="4">
    <source>
        <dbReference type="ARBA" id="ARBA00022771"/>
    </source>
</evidence>
<dbReference type="CDD" id="cd18793">
    <property type="entry name" value="SF2_C_SNF"/>
    <property type="match status" value="1"/>
</dbReference>
<gene>
    <name evidence="14" type="ORF">AAE3_LOCUS5418</name>
</gene>
<keyword evidence="3" id="KW-0547">Nucleotide-binding</keyword>
<evidence type="ECO:0000259" key="12">
    <source>
        <dbReference type="PROSITE" id="PS51192"/>
    </source>
</evidence>
<evidence type="ECO:0000256" key="9">
    <source>
        <dbReference type="PROSITE-ProRule" id="PRU00175"/>
    </source>
</evidence>
<feature type="region of interest" description="Disordered" evidence="10">
    <location>
        <begin position="106"/>
        <end position="176"/>
    </location>
</feature>